<accession>A0A3N0DQG6</accession>
<dbReference type="Gene3D" id="1.20.1600.10">
    <property type="entry name" value="Outer membrane efflux proteins (OEP)"/>
    <property type="match status" value="1"/>
</dbReference>
<comment type="caution">
    <text evidence="10">The sequence shown here is derived from an EMBL/GenBank/DDBJ whole genome shotgun (WGS) entry which is preliminary data.</text>
</comment>
<keyword evidence="9" id="KW-0732">Signal</keyword>
<dbReference type="GO" id="GO:1990281">
    <property type="term" value="C:efflux pump complex"/>
    <property type="evidence" value="ECO:0007669"/>
    <property type="project" value="TreeGrafter"/>
</dbReference>
<dbReference type="PANTHER" id="PTHR30026">
    <property type="entry name" value="OUTER MEMBRANE PROTEIN TOLC"/>
    <property type="match status" value="1"/>
</dbReference>
<keyword evidence="8" id="KW-0175">Coiled coil</keyword>
<dbReference type="InterPro" id="IPR003423">
    <property type="entry name" value="OMP_efflux"/>
</dbReference>
<evidence type="ECO:0000256" key="3">
    <source>
        <dbReference type="ARBA" id="ARBA00022448"/>
    </source>
</evidence>
<comment type="subcellular location">
    <subcellularLocation>
        <location evidence="1">Cell outer membrane</location>
    </subcellularLocation>
</comment>
<reference evidence="10 11" key="1">
    <citation type="submission" date="2018-10" db="EMBL/GenBank/DDBJ databases">
        <title>Sinomicrobium pectinilyticum sp. nov., a pectinase-producing bacterium isolated from alkaline and saline soil, and emended description of the genus Sinomicrobium.</title>
        <authorList>
            <person name="Cheng B."/>
            <person name="Li C."/>
            <person name="Lai Q."/>
            <person name="Du M."/>
            <person name="Shao Z."/>
            <person name="Xu P."/>
            <person name="Yang C."/>
        </authorList>
    </citation>
    <scope>NUCLEOTIDE SEQUENCE [LARGE SCALE GENOMIC DNA]</scope>
    <source>
        <strain evidence="10 11">5DNS001</strain>
    </source>
</reference>
<evidence type="ECO:0000256" key="6">
    <source>
        <dbReference type="ARBA" id="ARBA00023136"/>
    </source>
</evidence>
<sequence>MKTRIILLTLLLITSFAHSQAKKWTLKACIDYALKHNISVRQTELDAKDAGIDKSDAIGNFLPTVNVGMSHSWNIGLNQNITTGLLENQTTQFTSLQGAVRVDLFKGLQNINTLRRANLSILANRYKLADMKDDISLSVANGYLQVLFSRENLEVARSQYAVTEQDLKKTRELVESGVVPKGDLLEIEATAATQEQQIVNAENELRLSKISLAQLLLIDDYENFDVADEDFMLPESDILDNSPRSIYNKALTFRNDIKFSETNVELAKKDLDIAKGALLPTISAFYGYDTRISYQDRAVATGEFETVGTQFFVPSTEEQIFGLQPVSQIRGPLPFFEQWTQNDGHSYGLQLNIPVLNGFSAKNSVKRSQVNVERTKNQLEQDKLDLDNAVHQAWNDTRAAYKSYEAAGKALEARQEAYNYARERFNVGLMNSFDFAQAQARVDNAEAEFVRTKYDYIFKLKVLEFYFGIPLDEL</sequence>
<dbReference type="Proteomes" id="UP000267469">
    <property type="component" value="Unassembled WGS sequence"/>
</dbReference>
<proteinExistence type="inferred from homology"/>
<dbReference type="SUPFAM" id="SSF56954">
    <property type="entry name" value="Outer membrane efflux proteins (OEP)"/>
    <property type="match status" value="1"/>
</dbReference>
<dbReference type="RefSeq" id="WP_123217884.1">
    <property type="nucleotide sequence ID" value="NZ_RJTM01000156.1"/>
</dbReference>
<gene>
    <name evidence="10" type="ORF">ED312_20465</name>
</gene>
<feature type="signal peptide" evidence="9">
    <location>
        <begin position="1"/>
        <end position="19"/>
    </location>
</feature>
<keyword evidence="3" id="KW-0813">Transport</keyword>
<comment type="similarity">
    <text evidence="2">Belongs to the outer membrane factor (OMF) (TC 1.B.17) family.</text>
</comment>
<dbReference type="GO" id="GO:0009279">
    <property type="term" value="C:cell outer membrane"/>
    <property type="evidence" value="ECO:0007669"/>
    <property type="project" value="UniProtKB-SubCell"/>
</dbReference>
<feature type="coiled-coil region" evidence="8">
    <location>
        <begin position="153"/>
        <end position="204"/>
    </location>
</feature>
<evidence type="ECO:0000256" key="9">
    <source>
        <dbReference type="SAM" id="SignalP"/>
    </source>
</evidence>
<evidence type="ECO:0000256" key="7">
    <source>
        <dbReference type="ARBA" id="ARBA00023237"/>
    </source>
</evidence>
<dbReference type="EMBL" id="RJTM01000156">
    <property type="protein sequence ID" value="RNL77878.1"/>
    <property type="molecule type" value="Genomic_DNA"/>
</dbReference>
<dbReference type="Pfam" id="PF02321">
    <property type="entry name" value="OEP"/>
    <property type="match status" value="2"/>
</dbReference>
<dbReference type="InterPro" id="IPR051906">
    <property type="entry name" value="TolC-like"/>
</dbReference>
<dbReference type="PANTHER" id="PTHR30026:SF20">
    <property type="entry name" value="OUTER MEMBRANE PROTEIN TOLC"/>
    <property type="match status" value="1"/>
</dbReference>
<dbReference type="GO" id="GO:0015288">
    <property type="term" value="F:porin activity"/>
    <property type="evidence" value="ECO:0007669"/>
    <property type="project" value="TreeGrafter"/>
</dbReference>
<dbReference type="AlphaFoldDB" id="A0A3N0DQG6"/>
<keyword evidence="5" id="KW-0812">Transmembrane</keyword>
<protein>
    <submittedName>
        <fullName evidence="10">TolC family protein</fullName>
    </submittedName>
</protein>
<keyword evidence="4" id="KW-1134">Transmembrane beta strand</keyword>
<evidence type="ECO:0000313" key="10">
    <source>
        <dbReference type="EMBL" id="RNL77878.1"/>
    </source>
</evidence>
<name>A0A3N0DQG6_SINP1</name>
<keyword evidence="6" id="KW-0472">Membrane</keyword>
<dbReference type="GO" id="GO:0015562">
    <property type="term" value="F:efflux transmembrane transporter activity"/>
    <property type="evidence" value="ECO:0007669"/>
    <property type="project" value="InterPro"/>
</dbReference>
<evidence type="ECO:0000313" key="11">
    <source>
        <dbReference type="Proteomes" id="UP000267469"/>
    </source>
</evidence>
<evidence type="ECO:0000256" key="5">
    <source>
        <dbReference type="ARBA" id="ARBA00022692"/>
    </source>
</evidence>
<dbReference type="OrthoDB" id="9811587at2"/>
<evidence type="ECO:0000256" key="8">
    <source>
        <dbReference type="SAM" id="Coils"/>
    </source>
</evidence>
<evidence type="ECO:0000256" key="4">
    <source>
        <dbReference type="ARBA" id="ARBA00022452"/>
    </source>
</evidence>
<organism evidence="10 11">
    <name type="scientific">Sinomicrobium pectinilyticum</name>
    <dbReference type="NCBI Taxonomy" id="1084421"/>
    <lineage>
        <taxon>Bacteria</taxon>
        <taxon>Pseudomonadati</taxon>
        <taxon>Bacteroidota</taxon>
        <taxon>Flavobacteriia</taxon>
        <taxon>Flavobacteriales</taxon>
        <taxon>Flavobacteriaceae</taxon>
        <taxon>Sinomicrobium</taxon>
    </lineage>
</organism>
<evidence type="ECO:0000256" key="2">
    <source>
        <dbReference type="ARBA" id="ARBA00007613"/>
    </source>
</evidence>
<evidence type="ECO:0000256" key="1">
    <source>
        <dbReference type="ARBA" id="ARBA00004442"/>
    </source>
</evidence>
<keyword evidence="7" id="KW-0998">Cell outer membrane</keyword>
<keyword evidence="11" id="KW-1185">Reference proteome</keyword>
<feature type="chain" id="PRO_5018209268" evidence="9">
    <location>
        <begin position="20"/>
        <end position="474"/>
    </location>
</feature>